<comment type="caution">
    <text evidence="4">The sequence shown here is derived from an EMBL/GenBank/DDBJ whole genome shotgun (WGS) entry which is preliminary data.</text>
</comment>
<dbReference type="Gene3D" id="3.20.20.70">
    <property type="entry name" value="Aldolase class I"/>
    <property type="match status" value="1"/>
</dbReference>
<keyword evidence="5" id="KW-1185">Reference proteome</keyword>
<evidence type="ECO:0000313" key="5">
    <source>
        <dbReference type="Proteomes" id="UP000297890"/>
    </source>
</evidence>
<dbReference type="GO" id="GO:0016491">
    <property type="term" value="F:oxidoreductase activity"/>
    <property type="evidence" value="ECO:0007669"/>
    <property type="project" value="UniProtKB-KW"/>
</dbReference>
<gene>
    <name evidence="4" type="ORF">E4680_05640</name>
</gene>
<keyword evidence="1" id="KW-0285">Flavoprotein</keyword>
<dbReference type="OrthoDB" id="8523426at2"/>
<dbReference type="PANTHER" id="PTHR43656">
    <property type="entry name" value="BINDING OXIDOREDUCTASE, PUTATIVE (AFU_ORTHOLOGUE AFUA_2G08260)-RELATED"/>
    <property type="match status" value="1"/>
</dbReference>
<dbReference type="EMBL" id="SRIO01000005">
    <property type="protein sequence ID" value="TFZ83115.1"/>
    <property type="molecule type" value="Genomic_DNA"/>
</dbReference>
<feature type="domain" description="NADH:flavin oxidoreductase/NADH oxidase N-terminal" evidence="3">
    <location>
        <begin position="8"/>
        <end position="347"/>
    </location>
</feature>
<evidence type="ECO:0000259" key="3">
    <source>
        <dbReference type="Pfam" id="PF00724"/>
    </source>
</evidence>
<dbReference type="InterPro" id="IPR001155">
    <property type="entry name" value="OxRdtase_FMN_N"/>
</dbReference>
<accession>A0A4Z0F9M6</accession>
<dbReference type="GO" id="GO:0010181">
    <property type="term" value="F:FMN binding"/>
    <property type="evidence" value="ECO:0007669"/>
    <property type="project" value="InterPro"/>
</dbReference>
<protein>
    <submittedName>
        <fullName evidence="4">NADH:flavin oxidoreductase/NADH oxidase family protein</fullName>
    </submittedName>
</protein>
<evidence type="ECO:0000256" key="1">
    <source>
        <dbReference type="ARBA" id="ARBA00022630"/>
    </source>
</evidence>
<reference evidence="4 5" key="1">
    <citation type="journal article" date="2019" name="ISME J.">
        <title>Candidatus Macondimonas diazotrophica, a novel gammaproteobacterial genus dominating crude-oil-contaminated coastal sediments.</title>
        <authorList>
            <person name="Karthikeyan S."/>
            <person name="Konstantinidis K."/>
        </authorList>
    </citation>
    <scope>NUCLEOTIDE SEQUENCE [LARGE SCALE GENOMIC DNA]</scope>
    <source>
        <strain evidence="4 5">KTK01</strain>
    </source>
</reference>
<dbReference type="SUPFAM" id="SSF51395">
    <property type="entry name" value="FMN-linked oxidoreductases"/>
    <property type="match status" value="1"/>
</dbReference>
<proteinExistence type="predicted"/>
<keyword evidence="2" id="KW-0560">Oxidoreductase</keyword>
<sequence>MTTTIASPMTLPCGVTLPNRLAKAALTEGLSDGQNRATEAHQRLYRAWSEGGAGLVITGNVQVDRRYLERPGNIAIDNNGGEEALAALAHAGTVGGNQLWMQLSHAGRQTIRYLNAEPVGPSAVPVKLPGGAFGKPRALSESDIEGVIERFVRAAAVAQQTGFTGVQLHAAHGYLLSEFLSPKANLRSDQWGGSLENRARLLLTLVREIRTRVGPAFPICVKLNSADFQKGGFSHEDSQQVAQWLQEAGVDLLEISGGTYEQLSFFGTGAEGDKAPAKAQSTLAREAYFLDYAERLRQVCRIPLMVTGGFRSLAGMNQALAEDALDLIGLGRPMCVQTDLPKRLLAGQCTEAPRYEERLNIGPGVLGPASSINRIRNFNHMYAQGWYCVQLLRIGRGQAPDPAMGPLRGMMGYLRNEWRGVRALQDR</sequence>
<dbReference type="AlphaFoldDB" id="A0A4Z0F9M6"/>
<dbReference type="Proteomes" id="UP000297890">
    <property type="component" value="Unassembled WGS sequence"/>
</dbReference>
<dbReference type="InterPro" id="IPR051799">
    <property type="entry name" value="NADH_flavin_oxidoreductase"/>
</dbReference>
<dbReference type="PANTHER" id="PTHR43656:SF2">
    <property type="entry name" value="BINDING OXIDOREDUCTASE, PUTATIVE (AFU_ORTHOLOGUE AFUA_2G08260)-RELATED"/>
    <property type="match status" value="1"/>
</dbReference>
<evidence type="ECO:0000256" key="2">
    <source>
        <dbReference type="ARBA" id="ARBA00023002"/>
    </source>
</evidence>
<dbReference type="InterPro" id="IPR013785">
    <property type="entry name" value="Aldolase_TIM"/>
</dbReference>
<dbReference type="RefSeq" id="WP_135281415.1">
    <property type="nucleotide sequence ID" value="NZ_SRIO01000005.1"/>
</dbReference>
<dbReference type="CDD" id="cd04733">
    <property type="entry name" value="OYE_like_2_FMN"/>
    <property type="match status" value="1"/>
</dbReference>
<organism evidence="4 5">
    <name type="scientific">Candidatus Macondimonas diazotrophica</name>
    <dbReference type="NCBI Taxonomy" id="2305248"/>
    <lineage>
        <taxon>Bacteria</taxon>
        <taxon>Pseudomonadati</taxon>
        <taxon>Pseudomonadota</taxon>
        <taxon>Gammaproteobacteria</taxon>
        <taxon>Chromatiales</taxon>
        <taxon>Ectothiorhodospiraceae</taxon>
        <taxon>Candidatus Macondimonas</taxon>
    </lineage>
</organism>
<name>A0A4Z0F9M6_9GAMM</name>
<dbReference type="Pfam" id="PF00724">
    <property type="entry name" value="Oxidored_FMN"/>
    <property type="match status" value="1"/>
</dbReference>
<evidence type="ECO:0000313" key="4">
    <source>
        <dbReference type="EMBL" id="TFZ83115.1"/>
    </source>
</evidence>